<protein>
    <submittedName>
        <fullName evidence="1">Uncharacterized protein</fullName>
    </submittedName>
</protein>
<reference evidence="1 2" key="1">
    <citation type="journal article" date="2015" name="Genome Announc.">
        <title>Complete Genome Sequence of Cupriavidus basilensis 4G11, Isolated from the Oak Ridge Field Research Center Site.</title>
        <authorList>
            <person name="Ray J."/>
            <person name="Waters R.J."/>
            <person name="Skerker J.M."/>
            <person name="Kuehl J.V."/>
            <person name="Price M.N."/>
            <person name="Huang J."/>
            <person name="Chakraborty R."/>
            <person name="Arkin A.P."/>
            <person name="Deutschbauer A."/>
        </authorList>
    </citation>
    <scope>NUCLEOTIDE SEQUENCE [LARGE SCALE GENOMIC DNA]</scope>
    <source>
        <strain evidence="1">4G11</strain>
    </source>
</reference>
<evidence type="ECO:0000313" key="1">
    <source>
        <dbReference type="EMBL" id="AJG24900.1"/>
    </source>
</evidence>
<dbReference type="Proteomes" id="UP000031843">
    <property type="component" value="Chromosome secondary"/>
</dbReference>
<accession>A0A0C4YR02</accession>
<dbReference type="EMBL" id="CP010537">
    <property type="protein sequence ID" value="AJG24900.1"/>
    <property type="molecule type" value="Genomic_DNA"/>
</dbReference>
<dbReference type="KEGG" id="cbw:RR42_s3324"/>
<proteinExistence type="predicted"/>
<gene>
    <name evidence="1" type="ORF">RR42_s3324</name>
</gene>
<dbReference type="AlphaFoldDB" id="A0A0C4YR02"/>
<evidence type="ECO:0000313" key="2">
    <source>
        <dbReference type="Proteomes" id="UP000031843"/>
    </source>
</evidence>
<sequence>MATLVAVGIRHLVHFRLADWGMDQGMDWWTSIRTAPLA</sequence>
<organism evidence="1 2">
    <name type="scientific">Cupriavidus basilensis</name>
    <dbReference type="NCBI Taxonomy" id="68895"/>
    <lineage>
        <taxon>Bacteria</taxon>
        <taxon>Pseudomonadati</taxon>
        <taxon>Pseudomonadota</taxon>
        <taxon>Betaproteobacteria</taxon>
        <taxon>Burkholderiales</taxon>
        <taxon>Burkholderiaceae</taxon>
        <taxon>Cupriavidus</taxon>
    </lineage>
</organism>
<name>A0A0C4YR02_9BURK</name>
<keyword evidence="2" id="KW-1185">Reference proteome</keyword>